<dbReference type="EMBL" id="LCJR01000035">
    <property type="protein sequence ID" value="KKT80774.1"/>
    <property type="molecule type" value="Genomic_DNA"/>
</dbReference>
<reference evidence="1 2" key="1">
    <citation type="journal article" date="2015" name="Nature">
        <title>rRNA introns, odd ribosomes, and small enigmatic genomes across a large radiation of phyla.</title>
        <authorList>
            <person name="Brown C.T."/>
            <person name="Hug L.A."/>
            <person name="Thomas B.C."/>
            <person name="Sharon I."/>
            <person name="Castelle C.J."/>
            <person name="Singh A."/>
            <person name="Wilkins M.J."/>
            <person name="Williams K.H."/>
            <person name="Banfield J.F."/>
        </authorList>
    </citation>
    <scope>NUCLEOTIDE SEQUENCE [LARGE SCALE GENOMIC DNA]</scope>
</reference>
<sequence>MRIYWDAKSRGTKAEIVQDMENDAARLLAESEPESHIRVGVERVFIYPSSYGVSGYSLTLEDLERLAQALRANSTDSFA</sequence>
<name>A0A0G1N988_9BACT</name>
<organism evidence="1 2">
    <name type="scientific">Candidatus Yanofskybacteria bacterium GW2011_GWA2_44_9</name>
    <dbReference type="NCBI Taxonomy" id="1619025"/>
    <lineage>
        <taxon>Bacteria</taxon>
        <taxon>Candidatus Yanofskyibacteriota</taxon>
    </lineage>
</organism>
<protein>
    <submittedName>
        <fullName evidence="1">Uncharacterized protein</fullName>
    </submittedName>
</protein>
<gene>
    <name evidence="1" type="ORF">UW79_C0035G0011</name>
</gene>
<evidence type="ECO:0000313" key="1">
    <source>
        <dbReference type="EMBL" id="KKT80774.1"/>
    </source>
</evidence>
<dbReference type="AlphaFoldDB" id="A0A0G1N988"/>
<evidence type="ECO:0000313" key="2">
    <source>
        <dbReference type="Proteomes" id="UP000034032"/>
    </source>
</evidence>
<accession>A0A0G1N988</accession>
<proteinExistence type="predicted"/>
<comment type="caution">
    <text evidence="1">The sequence shown here is derived from an EMBL/GenBank/DDBJ whole genome shotgun (WGS) entry which is preliminary data.</text>
</comment>
<dbReference type="Proteomes" id="UP000034032">
    <property type="component" value="Unassembled WGS sequence"/>
</dbReference>